<evidence type="ECO:0000313" key="2">
    <source>
        <dbReference type="EMBL" id="CAB3796017.1"/>
    </source>
</evidence>
<dbReference type="Proteomes" id="UP000494119">
    <property type="component" value="Unassembled WGS sequence"/>
</dbReference>
<name>A0A6J5GFP2_9BURK</name>
<dbReference type="Pfam" id="PF20247">
    <property type="entry name" value="DUF6602"/>
    <property type="match status" value="1"/>
</dbReference>
<organism evidence="2 3">
    <name type="scientific">Paraburkholderia caffeinitolerans</name>
    <dbReference type="NCBI Taxonomy" id="1723730"/>
    <lineage>
        <taxon>Bacteria</taxon>
        <taxon>Pseudomonadati</taxon>
        <taxon>Pseudomonadota</taxon>
        <taxon>Betaproteobacteria</taxon>
        <taxon>Burkholderiales</taxon>
        <taxon>Burkholderiaceae</taxon>
        <taxon>Paraburkholderia</taxon>
    </lineage>
</organism>
<dbReference type="AlphaFoldDB" id="A0A6J5GFP2"/>
<dbReference type="RefSeq" id="WP_129562349.1">
    <property type="nucleotide sequence ID" value="NZ_CADIKL010000022.1"/>
</dbReference>
<protein>
    <recommendedName>
        <fullName evidence="1">DUF6602 domain-containing protein</fullName>
    </recommendedName>
</protein>
<dbReference type="EMBL" id="CADIKL010000022">
    <property type="protein sequence ID" value="CAB3796017.1"/>
    <property type="molecule type" value="Genomic_DNA"/>
</dbReference>
<reference evidence="2 3" key="1">
    <citation type="submission" date="2020-04" db="EMBL/GenBank/DDBJ databases">
        <authorList>
            <person name="De Canck E."/>
        </authorList>
    </citation>
    <scope>NUCLEOTIDE SEQUENCE [LARGE SCALE GENOMIC DNA]</scope>
    <source>
        <strain evidence="2 3">LMG 28688</strain>
    </source>
</reference>
<evidence type="ECO:0000259" key="1">
    <source>
        <dbReference type="Pfam" id="PF20247"/>
    </source>
</evidence>
<gene>
    <name evidence="2" type="ORF">LMG28688_04217</name>
</gene>
<dbReference type="InterPro" id="IPR046537">
    <property type="entry name" value="DUF6602"/>
</dbReference>
<proteinExistence type="predicted"/>
<feature type="domain" description="DUF6602" evidence="1">
    <location>
        <begin position="27"/>
        <end position="125"/>
    </location>
</feature>
<keyword evidence="3" id="KW-1185">Reference proteome</keyword>
<sequence length="323" mass="35187">MADKNLYQTLLRSKVRGAILAAEGANAFSHQVVKGTVLEILISELFRPLLPADIGIGTGQIIESYSGKLSGQIDIVLYDKAILPPILIDEKLGLFPIESVLYAIEVKTTLTAAELQSAHDSAKDLQTKFGYLPGQRVNGKLVPQHSIEKARNVIFALKSDLSGTKLNEAERYKKIYGDEPAHIASICVAGREYWFQSNSAWVGGTDTDQFDGILSFIGGVTNTYRGVSASRGYPLLGHYVVAENMHQFPFLQVSKDLMLVVQCPDCKCEILVAPELPPGKVTFTGTISTPCKCGAMVKAPQAQYEFQDSKLVSVLPHPDSQSQ</sequence>
<evidence type="ECO:0000313" key="3">
    <source>
        <dbReference type="Proteomes" id="UP000494119"/>
    </source>
</evidence>
<accession>A0A6J5GFP2</accession>
<dbReference type="CDD" id="cd21173">
    <property type="entry name" value="NucC-like"/>
    <property type="match status" value="1"/>
</dbReference>